<dbReference type="GO" id="GO:0016747">
    <property type="term" value="F:acyltransferase activity, transferring groups other than amino-acyl groups"/>
    <property type="evidence" value="ECO:0007669"/>
    <property type="project" value="InterPro"/>
</dbReference>
<accession>A0A518JT31</accession>
<evidence type="ECO:0000313" key="4">
    <source>
        <dbReference type="EMBL" id="QDV68702.1"/>
    </source>
</evidence>
<dbReference type="Pfam" id="PF00583">
    <property type="entry name" value="Acetyltransf_1"/>
    <property type="match status" value="1"/>
</dbReference>
<feature type="domain" description="N-acetyltransferase" evidence="3">
    <location>
        <begin position="4"/>
        <end position="143"/>
    </location>
</feature>
<evidence type="ECO:0000256" key="1">
    <source>
        <dbReference type="ARBA" id="ARBA00022679"/>
    </source>
</evidence>
<reference evidence="4 5" key="1">
    <citation type="submission" date="2019-02" db="EMBL/GenBank/DDBJ databases">
        <title>Deep-cultivation of Planctomycetes and their phenomic and genomic characterization uncovers novel biology.</title>
        <authorList>
            <person name="Wiegand S."/>
            <person name="Jogler M."/>
            <person name="Boedeker C."/>
            <person name="Pinto D."/>
            <person name="Vollmers J."/>
            <person name="Rivas-Marin E."/>
            <person name="Kohn T."/>
            <person name="Peeters S.H."/>
            <person name="Heuer A."/>
            <person name="Rast P."/>
            <person name="Oberbeckmann S."/>
            <person name="Bunk B."/>
            <person name="Jeske O."/>
            <person name="Meyerdierks A."/>
            <person name="Storesund J.E."/>
            <person name="Kallscheuer N."/>
            <person name="Luecker S."/>
            <person name="Lage O.M."/>
            <person name="Pohl T."/>
            <person name="Merkel B.J."/>
            <person name="Hornburger P."/>
            <person name="Mueller R.-W."/>
            <person name="Bruemmer F."/>
            <person name="Labrenz M."/>
            <person name="Spormann A.M."/>
            <person name="Op den Camp H."/>
            <person name="Overmann J."/>
            <person name="Amann R."/>
            <person name="Jetten M.S.M."/>
            <person name="Mascher T."/>
            <person name="Medema M.H."/>
            <person name="Devos D.P."/>
            <person name="Kaster A.-K."/>
            <person name="Ovreas L."/>
            <person name="Rohde M."/>
            <person name="Galperin M.Y."/>
            <person name="Jogler C."/>
        </authorList>
    </citation>
    <scope>NUCLEOTIDE SEQUENCE [LARGE SCALE GENOMIC DNA]</scope>
    <source>
        <strain evidence="4 5">Poly24</strain>
    </source>
</reference>
<dbReference type="InterPro" id="IPR000182">
    <property type="entry name" value="GNAT_dom"/>
</dbReference>
<name>A0A518JT31_9BACT</name>
<keyword evidence="1 4" id="KW-0808">Transferase</keyword>
<dbReference type="InterPro" id="IPR016181">
    <property type="entry name" value="Acyl_CoA_acyltransferase"/>
</dbReference>
<dbReference type="SUPFAM" id="SSF55729">
    <property type="entry name" value="Acyl-CoA N-acyltransferases (Nat)"/>
    <property type="match status" value="1"/>
</dbReference>
<dbReference type="OrthoDB" id="9788755at2"/>
<dbReference type="InterPro" id="IPR050832">
    <property type="entry name" value="Bact_Acetyltransf"/>
</dbReference>
<dbReference type="PANTHER" id="PTHR43877">
    <property type="entry name" value="AMINOALKYLPHOSPHONATE N-ACETYLTRANSFERASE-RELATED-RELATED"/>
    <property type="match status" value="1"/>
</dbReference>
<dbReference type="EMBL" id="CP036348">
    <property type="protein sequence ID" value="QDV68702.1"/>
    <property type="molecule type" value="Genomic_DNA"/>
</dbReference>
<protein>
    <submittedName>
        <fullName evidence="4">Putative acetyltransferase</fullName>
    </submittedName>
</protein>
<dbReference type="KEGG" id="rcf:Poly24_24150"/>
<sequence>MQTKIIRTATPEDLIAAAKIFRDAIRTADWLPPASRQLTDFAAVSVDEDVFVCCDDANVVQGLVSVWRPEAFIHHLYVDSRFRNQGVGSLLLASLENWLPRPWTLKCANANHAAMGFYRSRGWRAIRVDENEHGPYTVLEFAPSASALATQ</sequence>
<keyword evidence="2" id="KW-0012">Acyltransferase</keyword>
<evidence type="ECO:0000313" key="5">
    <source>
        <dbReference type="Proteomes" id="UP000315082"/>
    </source>
</evidence>
<evidence type="ECO:0000259" key="3">
    <source>
        <dbReference type="PROSITE" id="PS51186"/>
    </source>
</evidence>
<dbReference type="PANTHER" id="PTHR43877:SF2">
    <property type="entry name" value="AMINOALKYLPHOSPHONATE N-ACETYLTRANSFERASE-RELATED"/>
    <property type="match status" value="1"/>
</dbReference>
<gene>
    <name evidence="4" type="ORF">Poly24_24150</name>
</gene>
<dbReference type="CDD" id="cd04301">
    <property type="entry name" value="NAT_SF"/>
    <property type="match status" value="1"/>
</dbReference>
<organism evidence="4 5">
    <name type="scientific">Rosistilla carotiformis</name>
    <dbReference type="NCBI Taxonomy" id="2528017"/>
    <lineage>
        <taxon>Bacteria</taxon>
        <taxon>Pseudomonadati</taxon>
        <taxon>Planctomycetota</taxon>
        <taxon>Planctomycetia</taxon>
        <taxon>Pirellulales</taxon>
        <taxon>Pirellulaceae</taxon>
        <taxon>Rosistilla</taxon>
    </lineage>
</organism>
<dbReference type="Proteomes" id="UP000315082">
    <property type="component" value="Chromosome"/>
</dbReference>
<dbReference type="PROSITE" id="PS51186">
    <property type="entry name" value="GNAT"/>
    <property type="match status" value="1"/>
</dbReference>
<proteinExistence type="predicted"/>
<dbReference type="Gene3D" id="3.40.630.30">
    <property type="match status" value="1"/>
</dbReference>
<dbReference type="AlphaFoldDB" id="A0A518JT31"/>
<dbReference type="RefSeq" id="WP_145094979.1">
    <property type="nucleotide sequence ID" value="NZ_CP036348.1"/>
</dbReference>
<evidence type="ECO:0000256" key="2">
    <source>
        <dbReference type="ARBA" id="ARBA00023315"/>
    </source>
</evidence>
<keyword evidence="5" id="KW-1185">Reference proteome</keyword>